<reference evidence="2" key="1">
    <citation type="journal article" date="2019" name="Gigascience">
        <title>De novo genome assembly of the endangered Acer yangbiense, a plant species with extremely small populations endemic to Yunnan Province, China.</title>
        <authorList>
            <person name="Yang J."/>
            <person name="Wariss H.M."/>
            <person name="Tao L."/>
            <person name="Zhang R."/>
            <person name="Yun Q."/>
            <person name="Hollingsworth P."/>
            <person name="Dao Z."/>
            <person name="Luo G."/>
            <person name="Guo H."/>
            <person name="Ma Y."/>
            <person name="Sun W."/>
        </authorList>
    </citation>
    <scope>NUCLEOTIDE SEQUENCE [LARGE SCALE GENOMIC DNA]</scope>
    <source>
        <strain evidence="2">cv. br00</strain>
    </source>
</reference>
<evidence type="ECO:0000313" key="1">
    <source>
        <dbReference type="EMBL" id="KAB5512877.1"/>
    </source>
</evidence>
<proteinExistence type="predicted"/>
<evidence type="ECO:0000313" key="2">
    <source>
        <dbReference type="Proteomes" id="UP000326939"/>
    </source>
</evidence>
<gene>
    <name evidence="1" type="ORF">DKX38_029905</name>
</gene>
<sequence length="70" mass="8249">MAMRTRKIAPNMEAALASNDNRTLLLSIYKRSKKAQNAKPAKQKHLRMFAKPQGSFWRFYMWTEKLTFAK</sequence>
<keyword evidence="2" id="KW-1185">Reference proteome</keyword>
<comment type="caution">
    <text evidence="1">The sequence shown here is derived from an EMBL/GenBank/DDBJ whole genome shotgun (WGS) entry which is preliminary data.</text>
</comment>
<name>A0A5N5JCI3_9ROSI</name>
<accession>A0A5N5JCI3</accession>
<dbReference type="AlphaFoldDB" id="A0A5N5JCI3"/>
<protein>
    <submittedName>
        <fullName evidence="1">Uncharacterized protein</fullName>
    </submittedName>
</protein>
<organism evidence="1 2">
    <name type="scientific">Salix brachista</name>
    <dbReference type="NCBI Taxonomy" id="2182728"/>
    <lineage>
        <taxon>Eukaryota</taxon>
        <taxon>Viridiplantae</taxon>
        <taxon>Streptophyta</taxon>
        <taxon>Embryophyta</taxon>
        <taxon>Tracheophyta</taxon>
        <taxon>Spermatophyta</taxon>
        <taxon>Magnoliopsida</taxon>
        <taxon>eudicotyledons</taxon>
        <taxon>Gunneridae</taxon>
        <taxon>Pentapetalae</taxon>
        <taxon>rosids</taxon>
        <taxon>fabids</taxon>
        <taxon>Malpighiales</taxon>
        <taxon>Salicaceae</taxon>
        <taxon>Saliceae</taxon>
        <taxon>Salix</taxon>
    </lineage>
</organism>
<dbReference type="EMBL" id="VDCV01000019">
    <property type="protein sequence ID" value="KAB5512877.1"/>
    <property type="molecule type" value="Genomic_DNA"/>
</dbReference>
<dbReference type="Proteomes" id="UP000326939">
    <property type="component" value="Chromosome 19"/>
</dbReference>